<evidence type="ECO:0000313" key="2">
    <source>
        <dbReference type="Proteomes" id="UP000281564"/>
    </source>
</evidence>
<accession>A0A3A6QDA1</accession>
<evidence type="ECO:0008006" key="3">
    <source>
        <dbReference type="Google" id="ProtNLM"/>
    </source>
</evidence>
<name>A0A3A6QDA1_9EURY</name>
<proteinExistence type="predicted"/>
<evidence type="ECO:0000313" key="1">
    <source>
        <dbReference type="EMBL" id="RJX49223.1"/>
    </source>
</evidence>
<protein>
    <recommendedName>
        <fullName evidence="3">STAS/SEC14 domain-containing protein</fullName>
    </recommendedName>
</protein>
<reference evidence="1 2" key="1">
    <citation type="submission" date="2018-06" db="EMBL/GenBank/DDBJ databases">
        <title>Halonotius sp. F13-13 a new haloarchaeeon isolated from a solar saltern from Isla Cristina, Huelva, Spain.</title>
        <authorList>
            <person name="Duran-Viseras A."/>
            <person name="Sanchez-Porro C."/>
            <person name="Ventosa A."/>
        </authorList>
    </citation>
    <scope>NUCLEOTIDE SEQUENCE [LARGE SCALE GENOMIC DNA]</scope>
    <source>
        <strain evidence="1 2">CECT 7525</strain>
    </source>
</reference>
<gene>
    <name evidence="1" type="ORF">DP106_09730</name>
</gene>
<comment type="caution">
    <text evidence="1">The sequence shown here is derived from an EMBL/GenBank/DDBJ whole genome shotgun (WGS) entry which is preliminary data.</text>
</comment>
<dbReference type="EMBL" id="QMDW01000012">
    <property type="protein sequence ID" value="RJX49223.1"/>
    <property type="molecule type" value="Genomic_DNA"/>
</dbReference>
<keyword evidence="2" id="KW-1185">Reference proteome</keyword>
<dbReference type="AlphaFoldDB" id="A0A3A6QDA1"/>
<organism evidence="1 2">
    <name type="scientific">Halonotius pteroides</name>
    <dbReference type="NCBI Taxonomy" id="268735"/>
    <lineage>
        <taxon>Archaea</taxon>
        <taxon>Methanobacteriati</taxon>
        <taxon>Methanobacteriota</taxon>
        <taxon>Stenosarchaea group</taxon>
        <taxon>Halobacteria</taxon>
        <taxon>Halobacteriales</taxon>
        <taxon>Haloferacaceae</taxon>
        <taxon>Halonotius</taxon>
    </lineage>
</organism>
<dbReference type="OrthoDB" id="320547at2157"/>
<dbReference type="RefSeq" id="WP_120084981.1">
    <property type="nucleotide sequence ID" value="NZ_QMDW01000012.1"/>
</dbReference>
<dbReference type="Proteomes" id="UP000281564">
    <property type="component" value="Unassembled WGS sequence"/>
</dbReference>
<sequence length="96" mass="10665">MDSIITAVDETGCQNVLADTRDHPPLPKSDIRWSAESWGPKAEVAGVDKIAALATQHVVTKMTLDSVTEQSTADDIERQYFLKFHEAVQWLTDEPP</sequence>